<keyword evidence="5 9" id="KW-0472">Membrane</keyword>
<dbReference type="PANTHER" id="PTHR13002:SF1">
    <property type="entry name" value="COMPLEX I ASSEMBLY FACTOR TIMMDC1, MITOCHONDRIAL"/>
    <property type="match status" value="1"/>
</dbReference>
<dbReference type="PANTHER" id="PTHR13002">
    <property type="entry name" value="C3ORF1 PROTEIN-RELATED"/>
    <property type="match status" value="1"/>
</dbReference>
<dbReference type="GO" id="GO:0032981">
    <property type="term" value="P:mitochondrial respiratory chain complex I assembly"/>
    <property type="evidence" value="ECO:0007669"/>
    <property type="project" value="InterPro"/>
</dbReference>
<evidence type="ECO:0000256" key="9">
    <source>
        <dbReference type="SAM" id="Phobius"/>
    </source>
</evidence>
<evidence type="ECO:0000313" key="10">
    <source>
        <dbReference type="EMBL" id="PNJ63907.1"/>
    </source>
</evidence>
<evidence type="ECO:0000256" key="5">
    <source>
        <dbReference type="ARBA" id="ARBA00023136"/>
    </source>
</evidence>
<accession>A0A2J8W2A5</accession>
<organism evidence="10">
    <name type="scientific">Pongo abelii</name>
    <name type="common">Sumatran orangutan</name>
    <name type="synonym">Pongo pygmaeus abelii</name>
    <dbReference type="NCBI Taxonomy" id="9601"/>
    <lineage>
        <taxon>Eukaryota</taxon>
        <taxon>Metazoa</taxon>
        <taxon>Chordata</taxon>
        <taxon>Craniata</taxon>
        <taxon>Vertebrata</taxon>
        <taxon>Euteleostomi</taxon>
        <taxon>Mammalia</taxon>
        <taxon>Eutheria</taxon>
        <taxon>Euarchontoglires</taxon>
        <taxon>Primates</taxon>
        <taxon>Haplorrhini</taxon>
        <taxon>Catarrhini</taxon>
        <taxon>Hominidae</taxon>
        <taxon>Pongo</taxon>
    </lineage>
</organism>
<comment type="caution">
    <text evidence="10">The sequence shown here is derived from an EMBL/GenBank/DDBJ whole genome shotgun (WGS) entry which is preliminary data.</text>
</comment>
<comment type="subcellular location">
    <subcellularLocation>
        <location evidence="1">Membrane</location>
        <topology evidence="1">Multi-pass membrane protein</topology>
    </subcellularLocation>
</comment>
<name>A0A2J8W2A5_PONAB</name>
<protein>
    <recommendedName>
        <fullName evidence="7">Complex I assembly factor TIMMDC1, mitochondrial</fullName>
    </recommendedName>
    <alternativeName>
        <fullName evidence="8">Translocase of inner mitochondrial membrane domain-containing protein 1</fullName>
    </alternativeName>
</protein>
<evidence type="ECO:0000256" key="3">
    <source>
        <dbReference type="ARBA" id="ARBA00022692"/>
    </source>
</evidence>
<sequence>MEVPPPAPRSFLCRALCPFPRVFAAEAADSEALEERQKRLPYVPELCYPESGWDRLRELFGKDTVNTTLNVYRNKDALSHFVIAGAVTGSLFRINIGLRGLVAGGIIGALLGTPVGGLLMAFQKYSGETVQERKQKDQKALHELKLEE</sequence>
<evidence type="ECO:0000256" key="2">
    <source>
        <dbReference type="ARBA" id="ARBA00008444"/>
    </source>
</evidence>
<comment type="function">
    <text evidence="6">Chaperone protein involved in the assembly of the mitochondrial NADH:ubiquinone oxidoreductase complex (complex I). Participates in constructing the membrane arm of complex I.</text>
</comment>
<dbReference type="GO" id="GO:0016020">
    <property type="term" value="C:membrane"/>
    <property type="evidence" value="ECO:0007669"/>
    <property type="project" value="UniProtKB-SubCell"/>
</dbReference>
<dbReference type="EMBL" id="NDHI03003402">
    <property type="protein sequence ID" value="PNJ63907.1"/>
    <property type="molecule type" value="Genomic_DNA"/>
</dbReference>
<gene>
    <name evidence="10" type="ORF">CR201_G0013711</name>
</gene>
<evidence type="ECO:0000256" key="1">
    <source>
        <dbReference type="ARBA" id="ARBA00004141"/>
    </source>
</evidence>
<dbReference type="GO" id="GO:0005739">
    <property type="term" value="C:mitochondrion"/>
    <property type="evidence" value="ECO:0007669"/>
    <property type="project" value="TreeGrafter"/>
</dbReference>
<feature type="transmembrane region" description="Helical" evidence="9">
    <location>
        <begin position="102"/>
        <end position="122"/>
    </location>
</feature>
<evidence type="ECO:0000256" key="4">
    <source>
        <dbReference type="ARBA" id="ARBA00022989"/>
    </source>
</evidence>
<dbReference type="InterPro" id="IPR055299">
    <property type="entry name" value="TIMMDC1"/>
</dbReference>
<keyword evidence="4 9" id="KW-1133">Transmembrane helix</keyword>
<feature type="non-terminal residue" evidence="10">
    <location>
        <position position="148"/>
    </location>
</feature>
<dbReference type="AlphaFoldDB" id="A0A2J8W2A5"/>
<keyword evidence="3 9" id="KW-0812">Transmembrane</keyword>
<evidence type="ECO:0000256" key="6">
    <source>
        <dbReference type="ARBA" id="ARBA00037236"/>
    </source>
</evidence>
<evidence type="ECO:0000256" key="8">
    <source>
        <dbReference type="ARBA" id="ARBA00041344"/>
    </source>
</evidence>
<reference evidence="10" key="1">
    <citation type="submission" date="2017-12" db="EMBL/GenBank/DDBJ databases">
        <title>High-resolution comparative analysis of great ape genomes.</title>
        <authorList>
            <person name="Pollen A."/>
            <person name="Hastie A."/>
            <person name="Hormozdiari F."/>
            <person name="Dougherty M."/>
            <person name="Liu R."/>
            <person name="Chaisson M."/>
            <person name="Hoppe E."/>
            <person name="Hill C."/>
            <person name="Pang A."/>
            <person name="Hillier L."/>
            <person name="Baker C."/>
            <person name="Armstrong J."/>
            <person name="Shendure J."/>
            <person name="Paten B."/>
            <person name="Wilson R."/>
            <person name="Chao H."/>
            <person name="Schneider V."/>
            <person name="Ventura M."/>
            <person name="Kronenberg Z."/>
            <person name="Murali S."/>
            <person name="Gordon D."/>
            <person name="Cantsilieris S."/>
            <person name="Munson K."/>
            <person name="Nelson B."/>
            <person name="Raja A."/>
            <person name="Underwood J."/>
            <person name="Diekhans M."/>
            <person name="Fiddes I."/>
            <person name="Haussler D."/>
            <person name="Eichler E."/>
        </authorList>
    </citation>
    <scope>NUCLEOTIDE SEQUENCE [LARGE SCALE GENOMIC DNA]</scope>
    <source>
        <strain evidence="10">Susie</strain>
    </source>
</reference>
<comment type="similarity">
    <text evidence="2">Belongs to the Tim17/Tim22/Tim23 family.</text>
</comment>
<evidence type="ECO:0000256" key="7">
    <source>
        <dbReference type="ARBA" id="ARBA00040778"/>
    </source>
</evidence>
<proteinExistence type="inferred from homology"/>